<feature type="region of interest" description="Disordered" evidence="8">
    <location>
        <begin position="171"/>
        <end position="297"/>
    </location>
</feature>
<protein>
    <submittedName>
        <fullName evidence="10">Forkhead box protein O4</fullName>
    </submittedName>
</protein>
<dbReference type="GO" id="GO:0000981">
    <property type="term" value="F:DNA-binding transcription factor activity, RNA polymerase II-specific"/>
    <property type="evidence" value="ECO:0007669"/>
    <property type="project" value="TreeGrafter"/>
</dbReference>
<dbReference type="InterPro" id="IPR047409">
    <property type="entry name" value="FH_FOXO4"/>
</dbReference>
<dbReference type="GO" id="GO:0001945">
    <property type="term" value="P:lymph vessel development"/>
    <property type="evidence" value="ECO:0007669"/>
    <property type="project" value="UniProtKB-ARBA"/>
</dbReference>
<dbReference type="GO" id="GO:0005737">
    <property type="term" value="C:cytoplasm"/>
    <property type="evidence" value="ECO:0007669"/>
    <property type="project" value="UniProtKB-SubCell"/>
</dbReference>
<dbReference type="GO" id="GO:0000978">
    <property type="term" value="F:RNA polymerase II cis-regulatory region sequence-specific DNA binding"/>
    <property type="evidence" value="ECO:0007669"/>
    <property type="project" value="TreeGrafter"/>
</dbReference>
<dbReference type="Pfam" id="PF00250">
    <property type="entry name" value="Forkhead"/>
    <property type="match status" value="1"/>
</dbReference>
<dbReference type="CDD" id="cd20062">
    <property type="entry name" value="FH_FOXO4"/>
    <property type="match status" value="1"/>
</dbReference>
<dbReference type="FunFam" id="1.10.10.10:FF:000032">
    <property type="entry name" value="Forkhead box protein O4"/>
    <property type="match status" value="1"/>
</dbReference>
<dbReference type="SMART" id="SM00339">
    <property type="entry name" value="FH"/>
    <property type="match status" value="1"/>
</dbReference>
<dbReference type="InterPro" id="IPR030456">
    <property type="entry name" value="TF_fork_head_CS_2"/>
</dbReference>
<feature type="compositionally biased region" description="Basic residues" evidence="8">
    <location>
        <begin position="201"/>
        <end position="211"/>
    </location>
</feature>
<dbReference type="Pfam" id="PF16676">
    <property type="entry name" value="FOXO-TAD"/>
    <property type="match status" value="1"/>
</dbReference>
<evidence type="ECO:0000259" key="9">
    <source>
        <dbReference type="PROSITE" id="PS50039"/>
    </source>
</evidence>
<feature type="region of interest" description="Disordered" evidence="8">
    <location>
        <begin position="1"/>
        <end position="73"/>
    </location>
</feature>
<dbReference type="PANTHER" id="PTHR45767:SF3">
    <property type="entry name" value="FORKHEAD BOX PROTEIN O4"/>
    <property type="match status" value="1"/>
</dbReference>
<feature type="compositionally biased region" description="Polar residues" evidence="8">
    <location>
        <begin position="268"/>
        <end position="280"/>
    </location>
</feature>
<dbReference type="InterPro" id="IPR001766">
    <property type="entry name" value="Fork_head_dom"/>
</dbReference>
<evidence type="ECO:0000313" key="10">
    <source>
        <dbReference type="EMBL" id="CAJ1058763.1"/>
    </source>
</evidence>
<feature type="compositionally biased region" description="Polar residues" evidence="8">
    <location>
        <begin position="361"/>
        <end position="423"/>
    </location>
</feature>
<reference evidence="10" key="1">
    <citation type="submission" date="2023-08" db="EMBL/GenBank/DDBJ databases">
        <authorList>
            <person name="Alioto T."/>
            <person name="Alioto T."/>
            <person name="Gomez Garrido J."/>
        </authorList>
    </citation>
    <scope>NUCLEOTIDE SEQUENCE</scope>
</reference>
<dbReference type="PROSITE" id="PS50039">
    <property type="entry name" value="FORK_HEAD_3"/>
    <property type="match status" value="1"/>
</dbReference>
<evidence type="ECO:0000256" key="7">
    <source>
        <dbReference type="PROSITE-ProRule" id="PRU00089"/>
    </source>
</evidence>
<dbReference type="PROSITE" id="PS00658">
    <property type="entry name" value="FORK_HEAD_2"/>
    <property type="match status" value="1"/>
</dbReference>
<feature type="compositionally biased region" description="Gly residues" evidence="8">
    <location>
        <begin position="216"/>
        <end position="232"/>
    </location>
</feature>
<feature type="compositionally biased region" description="Low complexity" evidence="8">
    <location>
        <begin position="492"/>
        <end position="519"/>
    </location>
</feature>
<dbReference type="PRINTS" id="PR00053">
    <property type="entry name" value="FORKHEAD"/>
</dbReference>
<dbReference type="Gene3D" id="1.10.10.10">
    <property type="entry name" value="Winged helix-like DNA-binding domain superfamily/Winged helix DNA-binding domain"/>
    <property type="match status" value="1"/>
</dbReference>
<sequence>MEDSSVPPIDPDFEPQSRPRSCTWPLPRPDISVVKPEGADGAESAAGTPPADEDKPETQQITSEPEKSAAAAEGGIVAGVGGAGVTPRKGSSRRNAWGNQSYADLISQAIENSPEKRLTLAQIYEWMVKTVPYFRDKGDSNSSAGWKNSIRHNLSLHNKFLRVHNESTGKSSWWMLNPEGGKTGKAPRRRAASMDNSSKLLKSRMRAKQTKKAAAGGLGGTGGADGSTGSGGADSPNSSQQFPKWAVNSSSPSSRGSLDDSDMWTTFRPRTSSNASTLSGRLSPIPPVQEDDDNLPEDSLLGRYAASSLTPTLTETLMEELDLIDGLTLMTGPQGGASPSTAPPAPPTPLPSASTLLPRGSSFSTFHQLQPSNVSQAPSHTGTQASISQCGPTSKEPSTFSNSLFNPMPSSTSRGNSHYSTRVPSSLEALLTSDSPPPSDVMMTQVDPLMPSPGAVGLMGLGTSVVGVQSKPNQLLLGKGLEPNTVTPMSLQAQMQPQQHHLHHQQQVQHQQQQPQPRQQHQHHTQMGLGMILSGMSQDPSQLSALKAQHAAGPAMGSHHGAPVASANPSVSLQGMNPFGAPTCFQTGQDRLPTDLDIDMFTENLDCDVDYIINSDLMDGDGIDFNFDPILPGGQGYAGPATTQGSAHSWVPS</sequence>
<dbReference type="GO" id="GO:0005634">
    <property type="term" value="C:nucleus"/>
    <property type="evidence" value="ECO:0007669"/>
    <property type="project" value="UniProtKB-SubCell"/>
</dbReference>
<gene>
    <name evidence="10" type="ORF">XNOV1_A031368</name>
</gene>
<feature type="compositionally biased region" description="Pro residues" evidence="8">
    <location>
        <begin position="341"/>
        <end position="350"/>
    </location>
</feature>
<name>A0AAV1FDU8_XYRNO</name>
<dbReference type="InterPro" id="IPR032067">
    <property type="entry name" value="FOXO-TAD"/>
</dbReference>
<keyword evidence="3" id="KW-0805">Transcription regulation</keyword>
<proteinExistence type="predicted"/>
<evidence type="ECO:0000256" key="5">
    <source>
        <dbReference type="ARBA" id="ARBA00023163"/>
    </source>
</evidence>
<organism evidence="10 11">
    <name type="scientific">Xyrichtys novacula</name>
    <name type="common">Pearly razorfish</name>
    <name type="synonym">Hemipteronotus novacula</name>
    <dbReference type="NCBI Taxonomy" id="13765"/>
    <lineage>
        <taxon>Eukaryota</taxon>
        <taxon>Metazoa</taxon>
        <taxon>Chordata</taxon>
        <taxon>Craniata</taxon>
        <taxon>Vertebrata</taxon>
        <taxon>Euteleostomi</taxon>
        <taxon>Actinopterygii</taxon>
        <taxon>Neopterygii</taxon>
        <taxon>Teleostei</taxon>
        <taxon>Neoteleostei</taxon>
        <taxon>Acanthomorphata</taxon>
        <taxon>Eupercaria</taxon>
        <taxon>Labriformes</taxon>
        <taxon>Labridae</taxon>
        <taxon>Xyrichtys</taxon>
    </lineage>
</organism>
<keyword evidence="2" id="KW-0963">Cytoplasm</keyword>
<dbReference type="InterPro" id="IPR036390">
    <property type="entry name" value="WH_DNA-bd_sf"/>
</dbReference>
<dbReference type="SUPFAM" id="SSF46785">
    <property type="entry name" value="Winged helix' DNA-binding domain"/>
    <property type="match status" value="1"/>
</dbReference>
<feature type="domain" description="Fork-head" evidence="9">
    <location>
        <begin position="97"/>
        <end position="191"/>
    </location>
</feature>
<dbReference type="Proteomes" id="UP001178508">
    <property type="component" value="Chromosome 6"/>
</dbReference>
<feature type="DNA-binding region" description="Fork-head" evidence="7">
    <location>
        <begin position="97"/>
        <end position="191"/>
    </location>
</feature>
<evidence type="ECO:0000256" key="2">
    <source>
        <dbReference type="ARBA" id="ARBA00022490"/>
    </source>
</evidence>
<keyword evidence="6 7" id="KW-0539">Nucleus</keyword>
<feature type="region of interest" description="Disordered" evidence="8">
    <location>
        <begin position="330"/>
        <end position="423"/>
    </location>
</feature>
<dbReference type="EMBL" id="OY660869">
    <property type="protein sequence ID" value="CAJ1058763.1"/>
    <property type="molecule type" value="Genomic_DNA"/>
</dbReference>
<keyword evidence="5" id="KW-0804">Transcription</keyword>
<evidence type="ECO:0000256" key="4">
    <source>
        <dbReference type="ARBA" id="ARBA00023125"/>
    </source>
</evidence>
<dbReference type="InterPro" id="IPR036388">
    <property type="entry name" value="WH-like_DNA-bd_sf"/>
</dbReference>
<evidence type="ECO:0000313" key="11">
    <source>
        <dbReference type="Proteomes" id="UP001178508"/>
    </source>
</evidence>
<comment type="subcellular location">
    <subcellularLocation>
        <location evidence="1">Cytoplasm</location>
    </subcellularLocation>
    <subcellularLocation>
        <location evidence="7">Nucleus</location>
    </subcellularLocation>
</comment>
<dbReference type="PANTHER" id="PTHR45767">
    <property type="entry name" value="FORKHEAD BOX PROTEIN O"/>
    <property type="match status" value="1"/>
</dbReference>
<evidence type="ECO:0000256" key="1">
    <source>
        <dbReference type="ARBA" id="ARBA00004496"/>
    </source>
</evidence>
<evidence type="ECO:0000256" key="6">
    <source>
        <dbReference type="ARBA" id="ARBA00023242"/>
    </source>
</evidence>
<keyword evidence="4 7" id="KW-0238">DNA-binding</keyword>
<evidence type="ECO:0000256" key="3">
    <source>
        <dbReference type="ARBA" id="ARBA00023015"/>
    </source>
</evidence>
<feature type="region of interest" description="Disordered" evidence="8">
    <location>
        <begin position="492"/>
        <end position="525"/>
    </location>
</feature>
<keyword evidence="11" id="KW-1185">Reference proteome</keyword>
<accession>A0AAV1FDU8</accession>
<dbReference type="AlphaFoldDB" id="A0AAV1FDU8"/>
<evidence type="ECO:0000256" key="8">
    <source>
        <dbReference type="SAM" id="MobiDB-lite"/>
    </source>
</evidence>